<evidence type="ECO:0000313" key="1">
    <source>
        <dbReference type="EMBL" id="GAQ63359.1"/>
    </source>
</evidence>
<organism evidence="1 2">
    <name type="scientific">Streptomyces scabiei</name>
    <dbReference type="NCBI Taxonomy" id="1930"/>
    <lineage>
        <taxon>Bacteria</taxon>
        <taxon>Bacillati</taxon>
        <taxon>Actinomycetota</taxon>
        <taxon>Actinomycetes</taxon>
        <taxon>Kitasatosporales</taxon>
        <taxon>Streptomycetaceae</taxon>
        <taxon>Streptomyces</taxon>
    </lineage>
</organism>
<protein>
    <recommendedName>
        <fullName evidence="3">Tetratricopeptide repeat protein</fullName>
    </recommendedName>
</protein>
<dbReference type="EMBL" id="BCMM01000016">
    <property type="protein sequence ID" value="GAQ63359.1"/>
    <property type="molecule type" value="Genomic_DNA"/>
</dbReference>
<dbReference type="AlphaFoldDB" id="A0A100JPL2"/>
<dbReference type="InterPro" id="IPR019734">
    <property type="entry name" value="TPR_rpt"/>
</dbReference>
<dbReference type="Pfam" id="PF13181">
    <property type="entry name" value="TPR_8"/>
    <property type="match status" value="1"/>
</dbReference>
<accession>A0A100JPL2</accession>
<dbReference type="SUPFAM" id="SSF81901">
    <property type="entry name" value="HCP-like"/>
    <property type="match status" value="2"/>
</dbReference>
<dbReference type="InterPro" id="IPR011990">
    <property type="entry name" value="TPR-like_helical_dom_sf"/>
</dbReference>
<dbReference type="SUPFAM" id="SSF48452">
    <property type="entry name" value="TPR-like"/>
    <property type="match status" value="1"/>
</dbReference>
<proteinExistence type="predicted"/>
<dbReference type="Gene3D" id="1.25.40.10">
    <property type="entry name" value="Tetratricopeptide repeat domain"/>
    <property type="match status" value="2"/>
</dbReference>
<dbReference type="Proteomes" id="UP000067448">
    <property type="component" value="Unassembled WGS sequence"/>
</dbReference>
<name>A0A100JPL2_STRSC</name>
<comment type="caution">
    <text evidence="1">The sequence shown here is derived from an EMBL/GenBank/DDBJ whole genome shotgun (WGS) entry which is preliminary data.</text>
</comment>
<reference evidence="2" key="3">
    <citation type="submission" date="2016-02" db="EMBL/GenBank/DDBJ databases">
        <title>Draft genome of pathogenic Streptomyces sp. in Japan.</title>
        <authorList>
            <person name="Tomihama T."/>
            <person name="Ikenaga M."/>
            <person name="Sakai M."/>
            <person name="Okubo T."/>
            <person name="Ikeda S."/>
        </authorList>
    </citation>
    <scope>NUCLEOTIDE SEQUENCE [LARGE SCALE GENOMIC DNA]</scope>
    <source>
        <strain evidence="2">S58</strain>
    </source>
</reference>
<sequence>MFDGETRRRTARQWDPVRLGVHPAPGPDSTVDLPLTEYLLRPHDETLRQRLARTAATNDAVFVLLVGRSASGKTRAVYEAVAAVLPDWPVVRPADADELNAADIGPRTVLWLDETQRYLNGASGERAARVLGRLLDEVAPLAVVGTMWPEHLRRLTESRRDGEDESPYVRALLAGRHAMITVPDTLSGDAPAVAAAAARDPRLAAAVRAAGPGHRVLQHLTGGPELVRRWEMGPDQWFTAPEHAVLTAAVEARRLGHTSAVPAGLLREAAVGFMASTARATAGEEWFPAAIGALTTAGRGPAPLIAERHEPGVGVPDSYRPDDYLEQHIRRVRAHRAPPAEFWTGASWARTPDDLYSFGRAAEQRRRYGCAAALYENAVQKGHGRARAAWAVLRETTHGRVAAEETAATDPVAWAALAMSRESGGDRRAAYDAYRQAARAGDAWAWSAMARIHEEDGDQAAADDVAALAGAAGQPLAWRTLGRMRADHGPAAAKAFEQAVSLGDGWGHVGLAQVAERAGNLHEAVEHATRAAGTGVTAAWARLVRLHWSLGDPASAVAAATGGADAGNPEGWSLLARLRHGIGDLSGTAAAYREAAALGVGAAWRELALLAESDGDAVGAEEAAAQAVRTGDPDAWTALAEDRAERGDDTGAAHAAAEAARAGDVEAWITLARGRERAGDAESAELAADLAADRGSPTGWAALSRMRERAGDRDGSRRAVLRADALGASDTWTALGRVREELGDTAAAERAYVRGCEAGDTEAYAALGALHLEQGRSAEACAAYRSAVDAGIPDAWEGLLTALAAQAPRATSAQTVDRLRTTGLPAQG</sequence>
<evidence type="ECO:0008006" key="3">
    <source>
        <dbReference type="Google" id="ProtNLM"/>
    </source>
</evidence>
<evidence type="ECO:0000313" key="2">
    <source>
        <dbReference type="Proteomes" id="UP000067448"/>
    </source>
</evidence>
<reference evidence="2" key="1">
    <citation type="submission" date="2015-11" db="EMBL/GenBank/DDBJ databases">
        <authorList>
            <consortium name="Cross-ministerial Strategic Innovation Promotion Program (SIP) consortium"/>
            <person name="Tomihama T."/>
            <person name="Ikenaga M."/>
            <person name="Sakai M."/>
            <person name="Okubo T."/>
            <person name="Ikeda S."/>
        </authorList>
    </citation>
    <scope>NUCLEOTIDE SEQUENCE [LARGE SCALE GENOMIC DNA]</scope>
    <source>
        <strain evidence="2">S58</strain>
    </source>
</reference>
<dbReference type="RefSeq" id="WP_059080986.1">
    <property type="nucleotide sequence ID" value="NZ_BCMM01000016.1"/>
</dbReference>
<reference evidence="1 2" key="2">
    <citation type="journal article" date="2016" name="Genome Announc.">
        <title>Draft Genome Sequences of Streptomyces scabiei S58, Streptomyces turgidiscabies T45, and Streptomyces acidiscabies a10, the Pathogens of Potato Common Scab, Isolated in Japan.</title>
        <authorList>
            <person name="Tomihama T."/>
            <person name="Nishi Y."/>
            <person name="Sakai M."/>
            <person name="Ikenaga M."/>
            <person name="Okubo T."/>
            <person name="Ikeda S."/>
        </authorList>
    </citation>
    <scope>NUCLEOTIDE SEQUENCE [LARGE SCALE GENOMIC DNA]</scope>
    <source>
        <strain evidence="1 2">S58</strain>
    </source>
</reference>
<gene>
    <name evidence="1" type="ORF">SsS58_03737</name>
</gene>